<dbReference type="Pfam" id="PF09346">
    <property type="entry name" value="SMI1_KNR4"/>
    <property type="match status" value="1"/>
</dbReference>
<keyword evidence="3" id="KW-1185">Reference proteome</keyword>
<sequence length="203" mass="22904">MSHAPHDTAQLWERLERWLSEHAPGEYASMRAGASEADISQLEEGLGFPLHPELKALLARHDGVIPPRGSTDPGTFLLNYALLDTRRILEGQRRLVSMVEDAVEEGDEDLVAGRIAHREWVPFAQGFSGDMLFVDHRRGDHYGEVGEISFGDPDYRVLWASQELMLEELCEGVENGSPVTSLPRVPSVHEGRKLEWLVFRPRR</sequence>
<dbReference type="SUPFAM" id="SSF160631">
    <property type="entry name" value="SMI1/KNR4-like"/>
    <property type="match status" value="1"/>
</dbReference>
<evidence type="ECO:0000313" key="2">
    <source>
        <dbReference type="EMBL" id="MFF0005970.1"/>
    </source>
</evidence>
<dbReference type="EMBL" id="JBIAJP010000005">
    <property type="protein sequence ID" value="MFF0005970.1"/>
    <property type="molecule type" value="Genomic_DNA"/>
</dbReference>
<dbReference type="InterPro" id="IPR037883">
    <property type="entry name" value="Knr4/Smi1-like_sf"/>
</dbReference>
<reference evidence="2 3" key="1">
    <citation type="submission" date="2024-10" db="EMBL/GenBank/DDBJ databases">
        <title>The Natural Products Discovery Center: Release of the First 8490 Sequenced Strains for Exploring Actinobacteria Biosynthetic Diversity.</title>
        <authorList>
            <person name="Kalkreuter E."/>
            <person name="Kautsar S.A."/>
            <person name="Yang D."/>
            <person name="Bader C.D."/>
            <person name="Teijaro C.N."/>
            <person name="Fluegel L."/>
            <person name="Davis C.M."/>
            <person name="Simpson J.R."/>
            <person name="Lauterbach L."/>
            <person name="Steele A.D."/>
            <person name="Gui C."/>
            <person name="Meng S."/>
            <person name="Li G."/>
            <person name="Viehrig K."/>
            <person name="Ye F."/>
            <person name="Su P."/>
            <person name="Kiefer A.F."/>
            <person name="Nichols A."/>
            <person name="Cepeda A.J."/>
            <person name="Yan W."/>
            <person name="Fan B."/>
            <person name="Jiang Y."/>
            <person name="Adhikari A."/>
            <person name="Zheng C.-J."/>
            <person name="Schuster L."/>
            <person name="Cowan T.M."/>
            <person name="Smanski M.J."/>
            <person name="Chevrette M.G."/>
            <person name="De Carvalho L.P.S."/>
            <person name="Shen B."/>
        </authorList>
    </citation>
    <scope>NUCLEOTIDE SEQUENCE [LARGE SCALE GENOMIC DNA]</scope>
    <source>
        <strain evidence="2 3">NPDC005497</strain>
    </source>
</reference>
<dbReference type="Proteomes" id="UP001601422">
    <property type="component" value="Unassembled WGS sequence"/>
</dbReference>
<gene>
    <name evidence="2" type="ORF">ACFYQT_21350</name>
</gene>
<comment type="caution">
    <text evidence="2">The sequence shown here is derived from an EMBL/GenBank/DDBJ whole genome shotgun (WGS) entry which is preliminary data.</text>
</comment>
<dbReference type="InterPro" id="IPR018958">
    <property type="entry name" value="Knr4/Smi1-like_dom"/>
</dbReference>
<dbReference type="SMART" id="SM00860">
    <property type="entry name" value="SMI1_KNR4"/>
    <property type="match status" value="1"/>
</dbReference>
<proteinExistence type="predicted"/>
<name>A0ABW6MYF2_9ACTN</name>
<feature type="domain" description="Knr4/Smi1-like" evidence="1">
    <location>
        <begin position="33"/>
        <end position="172"/>
    </location>
</feature>
<evidence type="ECO:0000259" key="1">
    <source>
        <dbReference type="SMART" id="SM00860"/>
    </source>
</evidence>
<dbReference type="RefSeq" id="WP_361946335.1">
    <property type="nucleotide sequence ID" value="NZ_JBEXVS010000022.1"/>
</dbReference>
<protein>
    <submittedName>
        <fullName evidence="2">SMI1/KNR4 family protein</fullName>
    </submittedName>
</protein>
<accession>A0ABW6MYF2</accession>
<organism evidence="2 3">
    <name type="scientific">Streptomyces tibetensis</name>
    <dbReference type="NCBI Taxonomy" id="2382123"/>
    <lineage>
        <taxon>Bacteria</taxon>
        <taxon>Bacillati</taxon>
        <taxon>Actinomycetota</taxon>
        <taxon>Actinomycetes</taxon>
        <taxon>Kitasatosporales</taxon>
        <taxon>Streptomycetaceae</taxon>
        <taxon>Streptomyces</taxon>
    </lineage>
</organism>
<evidence type="ECO:0000313" key="3">
    <source>
        <dbReference type="Proteomes" id="UP001601422"/>
    </source>
</evidence>
<dbReference type="Gene3D" id="3.40.1580.10">
    <property type="entry name" value="SMI1/KNR4-like"/>
    <property type="match status" value="1"/>
</dbReference>